<dbReference type="Pfam" id="PF00001">
    <property type="entry name" value="7tm_1"/>
    <property type="match status" value="1"/>
</dbReference>
<dbReference type="InterPro" id="IPR000276">
    <property type="entry name" value="GPCR_Rhodpsn"/>
</dbReference>
<comment type="subcellular location">
    <subcellularLocation>
        <location evidence="1">Cell membrane</location>
        <topology evidence="1">Multi-pass membrane protein</topology>
    </subcellularLocation>
</comment>
<feature type="non-terminal residue" evidence="8">
    <location>
        <position position="384"/>
    </location>
</feature>
<keyword evidence="9" id="KW-1185">Reference proteome</keyword>
<evidence type="ECO:0000256" key="3">
    <source>
        <dbReference type="ARBA" id="ARBA00022692"/>
    </source>
</evidence>
<feature type="transmembrane region" description="Helical" evidence="6">
    <location>
        <begin position="154"/>
        <end position="176"/>
    </location>
</feature>
<sequence length="384" mass="42739">MAQNNSIENTLSLRAKVCIAASNDLQIFRIIVFLVINALLSIITSLGNTLILYALHKESALHPPSKLLFRCLALTDLLIGCISQPLFILYMVSLLTKHQDWRGDLCLYSATFNNITTNTLCLVSLLTSTAISIDRLLALNLGLRYRQVVTFKRTSLVLLFLWVVSIGSVSSSYPMLDYNKAEMLVGAAMCFGNLAISSFCYAKIIWKIRQHQRHVQINGGINNHGTLCTDSVALNNARYKKTVSSVLWIQLTLTICYLPLIVTIGLAISSFCYAKIVWKIRQHQRRVQTNGGINNHGTLCTDSVALNNARYKKKVSSVLWIQLTLTICYLPLIVTVGLVSYKGPTSVLDAAWGIAITLVFLNSSLNPFLYCWKINEIRAAVKGM</sequence>
<keyword evidence="4 6" id="KW-1133">Transmembrane helix</keyword>
<name>A0A3M6TCS7_POCDA</name>
<feature type="transmembrane region" description="Helical" evidence="6">
    <location>
        <begin position="30"/>
        <end position="55"/>
    </location>
</feature>
<keyword evidence="5 6" id="KW-0472">Membrane</keyword>
<feature type="transmembrane region" description="Helical" evidence="6">
    <location>
        <begin position="351"/>
        <end position="372"/>
    </location>
</feature>
<reference evidence="8 9" key="1">
    <citation type="journal article" date="2018" name="Sci. Rep.">
        <title>Comparative analysis of the Pocillopora damicornis genome highlights role of immune system in coral evolution.</title>
        <authorList>
            <person name="Cunning R."/>
            <person name="Bay R.A."/>
            <person name="Gillette P."/>
            <person name="Baker A.C."/>
            <person name="Traylor-Knowles N."/>
        </authorList>
    </citation>
    <scope>NUCLEOTIDE SEQUENCE [LARGE SCALE GENOMIC DNA]</scope>
    <source>
        <strain evidence="8">RSMAS</strain>
        <tissue evidence="8">Whole animal</tissue>
    </source>
</reference>
<gene>
    <name evidence="8" type="ORF">pdam_00022916</name>
</gene>
<dbReference type="PROSITE" id="PS50262">
    <property type="entry name" value="G_PROTEIN_RECEP_F1_2"/>
    <property type="match status" value="1"/>
</dbReference>
<dbReference type="SUPFAM" id="SSF81321">
    <property type="entry name" value="Family A G protein-coupled receptor-like"/>
    <property type="match status" value="2"/>
</dbReference>
<keyword evidence="3 6" id="KW-0812">Transmembrane</keyword>
<evidence type="ECO:0000259" key="7">
    <source>
        <dbReference type="PROSITE" id="PS50262"/>
    </source>
</evidence>
<evidence type="ECO:0000256" key="4">
    <source>
        <dbReference type="ARBA" id="ARBA00022989"/>
    </source>
</evidence>
<evidence type="ECO:0000313" key="8">
    <source>
        <dbReference type="EMBL" id="RMX39151.1"/>
    </source>
</evidence>
<dbReference type="OrthoDB" id="5986795at2759"/>
<evidence type="ECO:0000256" key="5">
    <source>
        <dbReference type="ARBA" id="ARBA00023136"/>
    </source>
</evidence>
<dbReference type="PRINTS" id="PR00237">
    <property type="entry name" value="GPCRRHODOPSN"/>
</dbReference>
<accession>A0A3M6TCS7</accession>
<dbReference type="EMBL" id="RCHS01003857">
    <property type="protein sequence ID" value="RMX39151.1"/>
    <property type="molecule type" value="Genomic_DNA"/>
</dbReference>
<dbReference type="CDD" id="cd00637">
    <property type="entry name" value="7tm_classA_rhodopsin-like"/>
    <property type="match status" value="1"/>
</dbReference>
<protein>
    <recommendedName>
        <fullName evidence="7">G-protein coupled receptors family 1 profile domain-containing protein</fullName>
    </recommendedName>
</protein>
<feature type="transmembrane region" description="Helical" evidence="6">
    <location>
        <begin position="318"/>
        <end position="339"/>
    </location>
</feature>
<keyword evidence="2" id="KW-1003">Cell membrane</keyword>
<dbReference type="InterPro" id="IPR017452">
    <property type="entry name" value="GPCR_Rhodpsn_7TM"/>
</dbReference>
<dbReference type="AlphaFoldDB" id="A0A3M6TCS7"/>
<feature type="transmembrane region" description="Helical" evidence="6">
    <location>
        <begin position="247"/>
        <end position="276"/>
    </location>
</feature>
<dbReference type="GO" id="GO:0005886">
    <property type="term" value="C:plasma membrane"/>
    <property type="evidence" value="ECO:0007669"/>
    <property type="project" value="UniProtKB-SubCell"/>
</dbReference>
<organism evidence="8 9">
    <name type="scientific">Pocillopora damicornis</name>
    <name type="common">Cauliflower coral</name>
    <name type="synonym">Millepora damicornis</name>
    <dbReference type="NCBI Taxonomy" id="46731"/>
    <lineage>
        <taxon>Eukaryota</taxon>
        <taxon>Metazoa</taxon>
        <taxon>Cnidaria</taxon>
        <taxon>Anthozoa</taxon>
        <taxon>Hexacorallia</taxon>
        <taxon>Scleractinia</taxon>
        <taxon>Astrocoeniina</taxon>
        <taxon>Pocilloporidae</taxon>
        <taxon>Pocillopora</taxon>
    </lineage>
</organism>
<evidence type="ECO:0000256" key="6">
    <source>
        <dbReference type="SAM" id="Phobius"/>
    </source>
</evidence>
<dbReference type="Gene3D" id="1.20.1070.10">
    <property type="entry name" value="Rhodopsin 7-helix transmembrane proteins"/>
    <property type="match status" value="2"/>
</dbReference>
<proteinExistence type="predicted"/>
<comment type="caution">
    <text evidence="8">The sequence shown here is derived from an EMBL/GenBank/DDBJ whole genome shotgun (WGS) entry which is preliminary data.</text>
</comment>
<evidence type="ECO:0000256" key="1">
    <source>
        <dbReference type="ARBA" id="ARBA00004651"/>
    </source>
</evidence>
<feature type="transmembrane region" description="Helical" evidence="6">
    <location>
        <begin position="67"/>
        <end position="92"/>
    </location>
</feature>
<dbReference type="PANTHER" id="PTHR22750">
    <property type="entry name" value="G-PROTEIN COUPLED RECEPTOR"/>
    <property type="match status" value="1"/>
</dbReference>
<evidence type="ECO:0000313" key="9">
    <source>
        <dbReference type="Proteomes" id="UP000275408"/>
    </source>
</evidence>
<feature type="domain" description="G-protein coupled receptors family 1 profile" evidence="7">
    <location>
        <begin position="47"/>
        <end position="370"/>
    </location>
</feature>
<dbReference type="GO" id="GO:0004930">
    <property type="term" value="F:G protein-coupled receptor activity"/>
    <property type="evidence" value="ECO:0007669"/>
    <property type="project" value="InterPro"/>
</dbReference>
<dbReference type="Proteomes" id="UP000275408">
    <property type="component" value="Unassembled WGS sequence"/>
</dbReference>
<evidence type="ECO:0000256" key="2">
    <source>
        <dbReference type="ARBA" id="ARBA00022475"/>
    </source>
</evidence>